<dbReference type="AlphaFoldDB" id="A0A1R3J2W0"/>
<dbReference type="Proteomes" id="UP000187203">
    <property type="component" value="Unassembled WGS sequence"/>
</dbReference>
<accession>A0A1R3J2W0</accession>
<feature type="region of interest" description="Disordered" evidence="1">
    <location>
        <begin position="1"/>
        <end position="108"/>
    </location>
</feature>
<gene>
    <name evidence="2" type="ORF">COLO4_19880</name>
</gene>
<evidence type="ECO:0000256" key="1">
    <source>
        <dbReference type="SAM" id="MobiDB-lite"/>
    </source>
</evidence>
<feature type="compositionally biased region" description="Polar residues" evidence="1">
    <location>
        <begin position="16"/>
        <end position="29"/>
    </location>
</feature>
<evidence type="ECO:0008006" key="4">
    <source>
        <dbReference type="Google" id="ProtNLM"/>
    </source>
</evidence>
<proteinExistence type="predicted"/>
<organism evidence="2 3">
    <name type="scientific">Corchorus olitorius</name>
    <dbReference type="NCBI Taxonomy" id="93759"/>
    <lineage>
        <taxon>Eukaryota</taxon>
        <taxon>Viridiplantae</taxon>
        <taxon>Streptophyta</taxon>
        <taxon>Embryophyta</taxon>
        <taxon>Tracheophyta</taxon>
        <taxon>Spermatophyta</taxon>
        <taxon>Magnoliopsida</taxon>
        <taxon>eudicotyledons</taxon>
        <taxon>Gunneridae</taxon>
        <taxon>Pentapetalae</taxon>
        <taxon>rosids</taxon>
        <taxon>malvids</taxon>
        <taxon>Malvales</taxon>
        <taxon>Malvaceae</taxon>
        <taxon>Grewioideae</taxon>
        <taxon>Apeibeae</taxon>
        <taxon>Corchorus</taxon>
    </lineage>
</organism>
<feature type="compositionally biased region" description="Polar residues" evidence="1">
    <location>
        <begin position="39"/>
        <end position="53"/>
    </location>
</feature>
<name>A0A1R3J2W0_9ROSI</name>
<feature type="compositionally biased region" description="Basic and acidic residues" evidence="1">
    <location>
        <begin position="133"/>
        <end position="160"/>
    </location>
</feature>
<protein>
    <recommendedName>
        <fullName evidence="4">BZIP domain-containing protein</fullName>
    </recommendedName>
</protein>
<evidence type="ECO:0000313" key="2">
    <source>
        <dbReference type="EMBL" id="OMO89165.1"/>
    </source>
</evidence>
<dbReference type="EMBL" id="AWUE01016891">
    <property type="protein sequence ID" value="OMO89165.1"/>
    <property type="molecule type" value="Genomic_DNA"/>
</dbReference>
<feature type="region of interest" description="Disordered" evidence="1">
    <location>
        <begin position="126"/>
        <end position="160"/>
    </location>
</feature>
<keyword evidence="3" id="KW-1185">Reference proteome</keyword>
<comment type="caution">
    <text evidence="2">The sequence shown here is derived from an EMBL/GenBank/DDBJ whole genome shotgun (WGS) entry which is preliminary data.</text>
</comment>
<evidence type="ECO:0000313" key="3">
    <source>
        <dbReference type="Proteomes" id="UP000187203"/>
    </source>
</evidence>
<reference evidence="3" key="1">
    <citation type="submission" date="2013-09" db="EMBL/GenBank/DDBJ databases">
        <title>Corchorus olitorius genome sequencing.</title>
        <authorList>
            <person name="Alam M."/>
            <person name="Haque M.S."/>
            <person name="Islam M.S."/>
            <person name="Emdad E.M."/>
            <person name="Islam M.M."/>
            <person name="Ahmed B."/>
            <person name="Halim A."/>
            <person name="Hossen Q.M.M."/>
            <person name="Hossain M.Z."/>
            <person name="Ahmed R."/>
            <person name="Khan M.M."/>
            <person name="Islam R."/>
            <person name="Rashid M.M."/>
            <person name="Khan S.A."/>
            <person name="Rahman M.S."/>
            <person name="Alam M."/>
            <person name="Yahiya A.S."/>
            <person name="Khan M.S."/>
            <person name="Azam M.S."/>
            <person name="Haque T."/>
            <person name="Lashkar M.Z.H."/>
            <person name="Akhand A.I."/>
            <person name="Morshed G."/>
            <person name="Roy S."/>
            <person name="Uddin K.S."/>
            <person name="Rabeya T."/>
            <person name="Hossain A.S."/>
            <person name="Chowdhury A."/>
            <person name="Snigdha A.R."/>
            <person name="Mortoza M.S."/>
            <person name="Matin S.A."/>
            <person name="Hoque S.M.E."/>
            <person name="Islam M.K."/>
            <person name="Roy D.K."/>
            <person name="Haider R."/>
            <person name="Moosa M.M."/>
            <person name="Elias S.M."/>
            <person name="Hasan A.M."/>
            <person name="Jahan S."/>
            <person name="Shafiuddin M."/>
            <person name="Mahmood N."/>
            <person name="Shommy N.S."/>
        </authorList>
    </citation>
    <scope>NUCLEOTIDE SEQUENCE [LARGE SCALE GENOMIC DNA]</scope>
    <source>
        <strain evidence="3">cv. O-4</strain>
    </source>
</reference>
<dbReference type="OrthoDB" id="981343at2759"/>
<sequence length="160" mass="17320">MPSDREASAARKPRRQQNPSPTSSATIQESHVIGDVEAGSSSGQTRMITSGGSLMNPLGFPYRSEKKQQVAHSPPPPSESGIQSSPDELLTPSVIPVNKRGKKATHGAIAAGEKKKLTMLKNRISAARSRARRREDAASREIIRLPEEGEETEGRRQTDV</sequence>